<dbReference type="SMR" id="A2DWX8"/>
<reference evidence="2" key="2">
    <citation type="journal article" date="2007" name="Science">
        <title>Draft genome sequence of the sexually transmitted pathogen Trichomonas vaginalis.</title>
        <authorList>
            <person name="Carlton J.M."/>
            <person name="Hirt R.P."/>
            <person name="Silva J.C."/>
            <person name="Delcher A.L."/>
            <person name="Schatz M."/>
            <person name="Zhao Q."/>
            <person name="Wortman J.R."/>
            <person name="Bidwell S.L."/>
            <person name="Alsmark U.C.M."/>
            <person name="Besteiro S."/>
            <person name="Sicheritz-Ponten T."/>
            <person name="Noel C.J."/>
            <person name="Dacks J.B."/>
            <person name="Foster P.G."/>
            <person name="Simillion C."/>
            <person name="Van de Peer Y."/>
            <person name="Miranda-Saavedra D."/>
            <person name="Barton G.J."/>
            <person name="Westrop G.D."/>
            <person name="Mueller S."/>
            <person name="Dessi D."/>
            <person name="Fiori P.L."/>
            <person name="Ren Q."/>
            <person name="Paulsen I."/>
            <person name="Zhang H."/>
            <person name="Bastida-Corcuera F.D."/>
            <person name="Simoes-Barbosa A."/>
            <person name="Brown M.T."/>
            <person name="Hayes R.D."/>
            <person name="Mukherjee M."/>
            <person name="Okumura C.Y."/>
            <person name="Schneider R."/>
            <person name="Smith A.J."/>
            <person name="Vanacova S."/>
            <person name="Villalvazo M."/>
            <person name="Haas B.J."/>
            <person name="Pertea M."/>
            <person name="Feldblyum T.V."/>
            <person name="Utterback T.R."/>
            <person name="Shu C.L."/>
            <person name="Osoegawa K."/>
            <person name="de Jong P.J."/>
            <person name="Hrdy I."/>
            <person name="Horvathova L."/>
            <person name="Zubacova Z."/>
            <person name="Dolezal P."/>
            <person name="Malik S.B."/>
            <person name="Logsdon J.M. Jr."/>
            <person name="Henze K."/>
            <person name="Gupta A."/>
            <person name="Wang C.C."/>
            <person name="Dunne R.L."/>
            <person name="Upcroft J.A."/>
            <person name="Upcroft P."/>
            <person name="White O."/>
            <person name="Salzberg S.L."/>
            <person name="Tang P."/>
            <person name="Chiu C.-H."/>
            <person name="Lee Y.-S."/>
            <person name="Embley T.M."/>
            <person name="Coombs G.H."/>
            <person name="Mottram J.C."/>
            <person name="Tachezy J."/>
            <person name="Fraser-Liggett C.M."/>
            <person name="Johnson P.J."/>
        </authorList>
    </citation>
    <scope>NUCLEOTIDE SEQUENCE [LARGE SCALE GENOMIC DNA]</scope>
    <source>
        <strain evidence="2">G3</strain>
    </source>
</reference>
<evidence type="ECO:0000313" key="3">
    <source>
        <dbReference type="Proteomes" id="UP000001542"/>
    </source>
</evidence>
<dbReference type="VEuPathDB" id="TrichDB:TVAG_392770"/>
<dbReference type="VEuPathDB" id="TrichDB:TVAGG3_0839060"/>
<protein>
    <submittedName>
        <fullName evidence="2">Uncharacterized protein</fullName>
    </submittedName>
</protein>
<dbReference type="PANTHER" id="PTHR44207:SF1">
    <property type="entry name" value="SURFACE ANTIGEN BSPA-LIKE"/>
    <property type="match status" value="1"/>
</dbReference>
<dbReference type="RefSeq" id="XP_001327383.1">
    <property type="nucleotide sequence ID" value="XM_001327348.1"/>
</dbReference>
<feature type="repeat" description="ANK" evidence="1">
    <location>
        <begin position="24"/>
        <end position="55"/>
    </location>
</feature>
<dbReference type="Pfam" id="PF12796">
    <property type="entry name" value="Ank_2"/>
    <property type="match status" value="1"/>
</dbReference>
<reference evidence="2" key="1">
    <citation type="submission" date="2006-10" db="EMBL/GenBank/DDBJ databases">
        <authorList>
            <person name="Amadeo P."/>
            <person name="Zhao Q."/>
            <person name="Wortman J."/>
            <person name="Fraser-Liggett C."/>
            <person name="Carlton J."/>
        </authorList>
    </citation>
    <scope>NUCLEOTIDE SEQUENCE</scope>
    <source>
        <strain evidence="2">G3</strain>
    </source>
</reference>
<accession>A2DWX8</accession>
<dbReference type="Gene3D" id="1.25.40.20">
    <property type="entry name" value="Ankyrin repeat-containing domain"/>
    <property type="match status" value="1"/>
</dbReference>
<dbReference type="SUPFAM" id="SSF48403">
    <property type="entry name" value="Ankyrin repeat"/>
    <property type="match status" value="1"/>
</dbReference>
<evidence type="ECO:0000256" key="1">
    <source>
        <dbReference type="PROSITE-ProRule" id="PRU00023"/>
    </source>
</evidence>
<organism evidence="2 3">
    <name type="scientific">Trichomonas vaginalis (strain ATCC PRA-98 / G3)</name>
    <dbReference type="NCBI Taxonomy" id="412133"/>
    <lineage>
        <taxon>Eukaryota</taxon>
        <taxon>Metamonada</taxon>
        <taxon>Parabasalia</taxon>
        <taxon>Trichomonadida</taxon>
        <taxon>Trichomonadidae</taxon>
        <taxon>Trichomonas</taxon>
    </lineage>
</organism>
<keyword evidence="1" id="KW-0040">ANK repeat</keyword>
<dbReference type="PANTHER" id="PTHR44207">
    <property type="entry name" value="SURFACE ANTIGEN BSPA-LIKE-RELATED"/>
    <property type="match status" value="1"/>
</dbReference>
<dbReference type="AlphaFoldDB" id="A2DWX8"/>
<dbReference type="PROSITE" id="PS50297">
    <property type="entry name" value="ANK_REP_REGION"/>
    <property type="match status" value="1"/>
</dbReference>
<dbReference type="InterPro" id="IPR002110">
    <property type="entry name" value="Ankyrin_rpt"/>
</dbReference>
<name>A2DWX8_TRIV3</name>
<proteinExistence type="predicted"/>
<evidence type="ECO:0000313" key="2">
    <source>
        <dbReference type="EMBL" id="EAY15160.1"/>
    </source>
</evidence>
<gene>
    <name evidence="2" type="ORF">TVAG_392770</name>
</gene>
<dbReference type="EMBL" id="DS113260">
    <property type="protein sequence ID" value="EAY15160.1"/>
    <property type="molecule type" value="Genomic_DNA"/>
</dbReference>
<dbReference type="InterPro" id="IPR036770">
    <property type="entry name" value="Ankyrin_rpt-contain_sf"/>
</dbReference>
<sequence>MNGHFEVVEYLVSIRVNLNDRNNDGKTALDYAKEKQHENDNYRKIVNLLIRSGAQ</sequence>
<dbReference type="Proteomes" id="UP000001542">
    <property type="component" value="Unassembled WGS sequence"/>
</dbReference>
<dbReference type="PROSITE" id="PS50088">
    <property type="entry name" value="ANK_REPEAT"/>
    <property type="match status" value="1"/>
</dbReference>
<dbReference type="KEGG" id="tva:4773161"/>
<keyword evidence="3" id="KW-1185">Reference proteome</keyword>
<dbReference type="InParanoid" id="A2DWX8"/>